<dbReference type="RefSeq" id="WP_066627420.1">
    <property type="nucleotide sequence ID" value="NZ_FQXL01000006.1"/>
</dbReference>
<dbReference type="STRING" id="1121326.CLMAG_45550"/>
<dbReference type="AlphaFoldDB" id="A0A162RL43"/>
<dbReference type="PATRIC" id="fig|1121326.3.peg.4617"/>
<reference evidence="1 2" key="1">
    <citation type="submission" date="2016-04" db="EMBL/GenBank/DDBJ databases">
        <title>Genome sequence of Clostridium magnum DSM 2767.</title>
        <authorList>
            <person name="Poehlein A."/>
            <person name="Uhlig R."/>
            <person name="Fischer R."/>
            <person name="Bahl H."/>
            <person name="Daniel R."/>
        </authorList>
    </citation>
    <scope>NUCLEOTIDE SEQUENCE [LARGE SCALE GENOMIC DNA]</scope>
    <source>
        <strain evidence="1 2">DSM 2767</strain>
    </source>
</reference>
<accession>A0A162RL43</accession>
<proteinExistence type="predicted"/>
<gene>
    <name evidence="1" type="ORF">CLMAG_45550</name>
</gene>
<dbReference type="Proteomes" id="UP000076603">
    <property type="component" value="Unassembled WGS sequence"/>
</dbReference>
<evidence type="ECO:0000313" key="2">
    <source>
        <dbReference type="Proteomes" id="UP000076603"/>
    </source>
</evidence>
<keyword evidence="2" id="KW-1185">Reference proteome</keyword>
<protein>
    <submittedName>
        <fullName evidence="1">Uncharacterized protein</fullName>
    </submittedName>
</protein>
<evidence type="ECO:0000313" key="1">
    <source>
        <dbReference type="EMBL" id="KZL90069.1"/>
    </source>
</evidence>
<organism evidence="1 2">
    <name type="scientific">Clostridium magnum DSM 2767</name>
    <dbReference type="NCBI Taxonomy" id="1121326"/>
    <lineage>
        <taxon>Bacteria</taxon>
        <taxon>Bacillati</taxon>
        <taxon>Bacillota</taxon>
        <taxon>Clostridia</taxon>
        <taxon>Eubacteriales</taxon>
        <taxon>Clostridiaceae</taxon>
        <taxon>Clostridium</taxon>
    </lineage>
</organism>
<dbReference type="OrthoDB" id="1917907at2"/>
<comment type="caution">
    <text evidence="1">The sequence shown here is derived from an EMBL/GenBank/DDBJ whole genome shotgun (WGS) entry which is preliminary data.</text>
</comment>
<sequence>MLLNTDISIALKNFYGYYSVNRFSLFETNRINKDFTSLEVKVQNNREVIIKVKCPVCGKDHYYRYSVNEFVRRKLIVGGCEVLGEPLFYIGKYDKVNQKINQLKNVNRKLYAMI</sequence>
<dbReference type="EMBL" id="LWAE01000006">
    <property type="protein sequence ID" value="KZL90069.1"/>
    <property type="molecule type" value="Genomic_DNA"/>
</dbReference>
<name>A0A162RL43_9CLOT</name>